<dbReference type="EMBL" id="MTSM01000020">
    <property type="protein sequence ID" value="OPX54709.1"/>
    <property type="molecule type" value="Genomic_DNA"/>
</dbReference>
<evidence type="ECO:0000256" key="2">
    <source>
        <dbReference type="ARBA" id="ARBA00022741"/>
    </source>
</evidence>
<sequence>MIELQNVSFTWPSQTEPTLKIESLTIAAGEKVFIHGPSGCGKSTLLSLLAGVMVPQQGEILIDHQALQSLSAGQRDHFRADNIGLVFQQFNLLPYLSVLDNVTLPCQFSKQRKLRLQHAGTSPKDAAQQLLRHLDLSESLWQKPITQLSIGQQQRVAVARALIGSPPVIIADEPTSALDKQSRDQFLALLTAEVDNSQSSLIFVSHDDELQKHFSRMIRLPELNQAVLRHEA</sequence>
<dbReference type="CDD" id="cd03255">
    <property type="entry name" value="ABC_MJ0796_LolCDE_FtsE"/>
    <property type="match status" value="1"/>
</dbReference>
<dbReference type="InterPro" id="IPR015854">
    <property type="entry name" value="ABC_transpr_LolD-like"/>
</dbReference>
<dbReference type="PROSITE" id="PS50893">
    <property type="entry name" value="ABC_TRANSPORTER_2"/>
    <property type="match status" value="1"/>
</dbReference>
<dbReference type="Proteomes" id="UP000191418">
    <property type="component" value="Unassembled WGS sequence"/>
</dbReference>
<dbReference type="STRING" id="64969.SAMN02745127_02548"/>
<dbReference type="PANTHER" id="PTHR24220">
    <property type="entry name" value="IMPORT ATP-BINDING PROTEIN"/>
    <property type="match status" value="1"/>
</dbReference>
<dbReference type="AlphaFoldDB" id="A0A1T4RS17"/>
<gene>
    <name evidence="5" type="ORF">BTE48_13090</name>
</gene>
<feature type="domain" description="ABC transporter" evidence="4">
    <location>
        <begin position="2"/>
        <end position="231"/>
    </location>
</feature>
<name>A0A1T4RS17_9GAMM</name>
<dbReference type="InterPro" id="IPR003593">
    <property type="entry name" value="AAA+_ATPase"/>
</dbReference>
<dbReference type="GO" id="GO:0016887">
    <property type="term" value="F:ATP hydrolysis activity"/>
    <property type="evidence" value="ECO:0007669"/>
    <property type="project" value="InterPro"/>
</dbReference>
<dbReference type="GO" id="GO:0022857">
    <property type="term" value="F:transmembrane transporter activity"/>
    <property type="evidence" value="ECO:0007669"/>
    <property type="project" value="TreeGrafter"/>
</dbReference>
<comment type="caution">
    <text evidence="5">The sequence shown here is derived from an EMBL/GenBank/DDBJ whole genome shotgun (WGS) entry which is preliminary data.</text>
</comment>
<proteinExistence type="predicted"/>
<keyword evidence="3 5" id="KW-0067">ATP-binding</keyword>
<dbReference type="InterPro" id="IPR027417">
    <property type="entry name" value="P-loop_NTPase"/>
</dbReference>
<dbReference type="OrthoDB" id="9802264at2"/>
<dbReference type="GO" id="GO:0005886">
    <property type="term" value="C:plasma membrane"/>
    <property type="evidence" value="ECO:0007669"/>
    <property type="project" value="TreeGrafter"/>
</dbReference>
<dbReference type="PANTHER" id="PTHR24220:SF611">
    <property type="entry name" value="ATP-BINDING COMPONENT OF ABC TRANSPORTER-RELATED"/>
    <property type="match status" value="1"/>
</dbReference>
<keyword evidence="2" id="KW-0547">Nucleotide-binding</keyword>
<organism evidence="5 6">
    <name type="scientific">Oceanospirillum multiglobuliferum</name>
    <dbReference type="NCBI Taxonomy" id="64969"/>
    <lineage>
        <taxon>Bacteria</taxon>
        <taxon>Pseudomonadati</taxon>
        <taxon>Pseudomonadota</taxon>
        <taxon>Gammaproteobacteria</taxon>
        <taxon>Oceanospirillales</taxon>
        <taxon>Oceanospirillaceae</taxon>
        <taxon>Oceanospirillum</taxon>
    </lineage>
</organism>
<reference evidence="5 6" key="1">
    <citation type="submission" date="2017-01" db="EMBL/GenBank/DDBJ databases">
        <title>Genome Sequencing of a Marine Spirillum, Oceanospirillum multiglobuliferum ATCC 33336, from Japan.</title>
        <authorList>
            <person name="Carney J.G."/>
            <person name="Trachtenberg A.M."/>
            <person name="Rheaume B.A."/>
            <person name="Linnane J.D."/>
            <person name="Pitts N.L."/>
            <person name="Mykles D.L."/>
            <person name="Maclea K.S."/>
        </authorList>
    </citation>
    <scope>NUCLEOTIDE SEQUENCE [LARGE SCALE GENOMIC DNA]</scope>
    <source>
        <strain evidence="5 6">ATCC 33336</strain>
    </source>
</reference>
<protein>
    <submittedName>
        <fullName evidence="5">Methionine ABC transporter ATP-binding protein</fullName>
    </submittedName>
</protein>
<dbReference type="GO" id="GO:0005524">
    <property type="term" value="F:ATP binding"/>
    <property type="evidence" value="ECO:0007669"/>
    <property type="project" value="UniProtKB-KW"/>
</dbReference>
<dbReference type="RefSeq" id="WP_078746090.1">
    <property type="nucleotide sequence ID" value="NZ_FUXG01000019.1"/>
</dbReference>
<evidence type="ECO:0000256" key="3">
    <source>
        <dbReference type="ARBA" id="ARBA00022840"/>
    </source>
</evidence>
<dbReference type="SMART" id="SM00382">
    <property type="entry name" value="AAA"/>
    <property type="match status" value="1"/>
</dbReference>
<keyword evidence="6" id="KW-1185">Reference proteome</keyword>
<dbReference type="Pfam" id="PF00005">
    <property type="entry name" value="ABC_tran"/>
    <property type="match status" value="1"/>
</dbReference>
<dbReference type="InterPro" id="IPR017911">
    <property type="entry name" value="MacB-like_ATP-bd"/>
</dbReference>
<dbReference type="InterPro" id="IPR003439">
    <property type="entry name" value="ABC_transporter-like_ATP-bd"/>
</dbReference>
<dbReference type="SUPFAM" id="SSF52540">
    <property type="entry name" value="P-loop containing nucleoside triphosphate hydrolases"/>
    <property type="match status" value="1"/>
</dbReference>
<evidence type="ECO:0000259" key="4">
    <source>
        <dbReference type="PROSITE" id="PS50893"/>
    </source>
</evidence>
<accession>A0A1T4RS17</accession>
<dbReference type="Gene3D" id="3.40.50.300">
    <property type="entry name" value="P-loop containing nucleotide triphosphate hydrolases"/>
    <property type="match status" value="1"/>
</dbReference>
<evidence type="ECO:0000256" key="1">
    <source>
        <dbReference type="ARBA" id="ARBA00022448"/>
    </source>
</evidence>
<evidence type="ECO:0000313" key="5">
    <source>
        <dbReference type="EMBL" id="OPX54709.1"/>
    </source>
</evidence>
<keyword evidence="1" id="KW-0813">Transport</keyword>
<evidence type="ECO:0000313" key="6">
    <source>
        <dbReference type="Proteomes" id="UP000191418"/>
    </source>
</evidence>